<reference evidence="2 3" key="1">
    <citation type="submission" date="2022-11" db="EMBL/GenBank/DDBJ databases">
        <title>Minimal conservation of predation-associated metabolite biosynthetic gene clusters underscores biosynthetic potential of Myxococcota including descriptions for ten novel species: Archangium lansinium sp. nov., Myxococcus landrumus sp. nov., Nannocystis bai.</title>
        <authorList>
            <person name="Ahearne A."/>
            <person name="Stevens C."/>
            <person name="Dowd S."/>
        </authorList>
    </citation>
    <scope>NUCLEOTIDE SEQUENCE [LARGE SCALE GENOMIC DNA]</scope>
    <source>
        <strain evidence="2 3">NCELM</strain>
    </source>
</reference>
<dbReference type="PANTHER" id="PTHR43143:SF5">
    <property type="entry name" value="SECRETED PROTEIN"/>
    <property type="match status" value="1"/>
</dbReference>
<dbReference type="InterPro" id="IPR029052">
    <property type="entry name" value="Metallo-depent_PP-like"/>
</dbReference>
<dbReference type="RefSeq" id="WP_272002880.1">
    <property type="nucleotide sequence ID" value="NZ_JAQNDN010000019.1"/>
</dbReference>
<comment type="caution">
    <text evidence="2">The sequence shown here is derived from an EMBL/GenBank/DDBJ whole genome shotgun (WGS) entry which is preliminary data.</text>
</comment>
<dbReference type="SUPFAM" id="SSF56300">
    <property type="entry name" value="Metallo-dependent phosphatases"/>
    <property type="match status" value="1"/>
</dbReference>
<gene>
    <name evidence="2" type="ORF">POL58_29605</name>
</gene>
<dbReference type="PROSITE" id="PS51257">
    <property type="entry name" value="PROKAR_LIPOPROTEIN"/>
    <property type="match status" value="1"/>
</dbReference>
<proteinExistence type="predicted"/>
<evidence type="ECO:0000313" key="2">
    <source>
        <dbReference type="EMBL" id="MDC0671938.1"/>
    </source>
</evidence>
<evidence type="ECO:0000313" key="3">
    <source>
        <dbReference type="Proteomes" id="UP001217838"/>
    </source>
</evidence>
<evidence type="ECO:0000259" key="1">
    <source>
        <dbReference type="Pfam" id="PF00149"/>
    </source>
</evidence>
<dbReference type="PANTHER" id="PTHR43143">
    <property type="entry name" value="METALLOPHOSPHOESTERASE, CALCINEURIN SUPERFAMILY"/>
    <property type="match status" value="1"/>
</dbReference>
<dbReference type="InterPro" id="IPR051918">
    <property type="entry name" value="STPP_CPPED1"/>
</dbReference>
<dbReference type="Pfam" id="PF00149">
    <property type="entry name" value="Metallophos"/>
    <property type="match status" value="1"/>
</dbReference>
<dbReference type="EMBL" id="JAQNDN010000019">
    <property type="protein sequence ID" value="MDC0671938.1"/>
    <property type="molecule type" value="Genomic_DNA"/>
</dbReference>
<dbReference type="Gene3D" id="3.60.21.10">
    <property type="match status" value="1"/>
</dbReference>
<accession>A0ABT5BCS7</accession>
<feature type="domain" description="Calcineurin-like phosphoesterase" evidence="1">
    <location>
        <begin position="75"/>
        <end position="292"/>
    </location>
</feature>
<dbReference type="InterPro" id="IPR004843">
    <property type="entry name" value="Calcineurin-like_PHP"/>
</dbReference>
<sequence>MRVSRNAWLAGVGLLASACNDSGWEADEESAQLEAADDITTSEPRDRAAVLADEPPTSASLSPLSSPFTPGSTVFAVLPDTQYYALGYPGLLEMQAWWIAQKAEELGIAYVFHLGDITHKNTDLEWERASAAMSLLDGVVPYALVPGNHDYGPSGAATTRDTGLDTWFSFADTAAMASFGGAFEAGKLDNTYHVFEAGGQPWIALMLEWAPRDEVVAWADAVMSEHPDHLGILVTHAYLNHNDFRYDHTDDLHPQNHNPHGYATPGSLNDGEELWQKLVRRHRFVMTLNGHVLGDGTGYLASVDDHGRIVHQMLANYQMRALGGEGYLRLLELMPDGRTLHVRTYSPLLDRYLVDADQQFTIELDVD</sequence>
<organism evidence="2 3">
    <name type="scientific">Nannocystis radixulma</name>
    <dbReference type="NCBI Taxonomy" id="2995305"/>
    <lineage>
        <taxon>Bacteria</taxon>
        <taxon>Pseudomonadati</taxon>
        <taxon>Myxococcota</taxon>
        <taxon>Polyangia</taxon>
        <taxon>Nannocystales</taxon>
        <taxon>Nannocystaceae</taxon>
        <taxon>Nannocystis</taxon>
    </lineage>
</organism>
<keyword evidence="3" id="KW-1185">Reference proteome</keyword>
<name>A0ABT5BCS7_9BACT</name>
<dbReference type="Proteomes" id="UP001217838">
    <property type="component" value="Unassembled WGS sequence"/>
</dbReference>
<protein>
    <submittedName>
        <fullName evidence="2">Metallophosphoesterase</fullName>
    </submittedName>
</protein>